<comment type="caution">
    <text evidence="2">The sequence shown here is derived from an EMBL/GenBank/DDBJ whole genome shotgun (WGS) entry which is preliminary data.</text>
</comment>
<feature type="chain" id="PRO_5031036720" evidence="1">
    <location>
        <begin position="25"/>
        <end position="66"/>
    </location>
</feature>
<gene>
    <name evidence="2" type="ORF">HLH21_12450</name>
</gene>
<evidence type="ECO:0000256" key="1">
    <source>
        <dbReference type="SAM" id="SignalP"/>
    </source>
</evidence>
<name>A0A7W4P3Z6_9PROT</name>
<sequence length="66" mass="6752">MRIRLFLSALSVVALMGAAAPGSAAPCRDAKGKFVTCPKPKPEKCRDAKGKFTKCPAAPATPAPPG</sequence>
<feature type="signal peptide" evidence="1">
    <location>
        <begin position="1"/>
        <end position="24"/>
    </location>
</feature>
<accession>A0A7W4P3Z6</accession>
<dbReference type="RefSeq" id="WP_182944076.1">
    <property type="nucleotide sequence ID" value="NZ_JABEQH010000017.1"/>
</dbReference>
<dbReference type="AlphaFoldDB" id="A0A7W4P3Z6"/>
<evidence type="ECO:0000313" key="2">
    <source>
        <dbReference type="EMBL" id="MBB2176726.1"/>
    </source>
</evidence>
<organism evidence="2 3">
    <name type="scientific">Gluconacetobacter johannae</name>
    <dbReference type="NCBI Taxonomy" id="112140"/>
    <lineage>
        <taxon>Bacteria</taxon>
        <taxon>Pseudomonadati</taxon>
        <taxon>Pseudomonadota</taxon>
        <taxon>Alphaproteobacteria</taxon>
        <taxon>Acetobacterales</taxon>
        <taxon>Acetobacteraceae</taxon>
        <taxon>Gluconacetobacter</taxon>
    </lineage>
</organism>
<evidence type="ECO:0000313" key="3">
    <source>
        <dbReference type="Proteomes" id="UP000561066"/>
    </source>
</evidence>
<proteinExistence type="predicted"/>
<dbReference type="EMBL" id="JABEQH010000017">
    <property type="protein sequence ID" value="MBB2176726.1"/>
    <property type="molecule type" value="Genomic_DNA"/>
</dbReference>
<protein>
    <submittedName>
        <fullName evidence="2">Uncharacterized protein</fullName>
    </submittedName>
</protein>
<keyword evidence="3" id="KW-1185">Reference proteome</keyword>
<dbReference type="Proteomes" id="UP000561066">
    <property type="component" value="Unassembled WGS sequence"/>
</dbReference>
<keyword evidence="1" id="KW-0732">Signal</keyword>
<reference evidence="2 3" key="1">
    <citation type="submission" date="2020-04" db="EMBL/GenBank/DDBJ databases">
        <title>Description of novel Gluconacetobacter.</title>
        <authorList>
            <person name="Sombolestani A."/>
        </authorList>
    </citation>
    <scope>NUCLEOTIDE SEQUENCE [LARGE SCALE GENOMIC DNA]</scope>
    <source>
        <strain evidence="2 3">LMG 21312</strain>
    </source>
</reference>